<dbReference type="AlphaFoldDB" id="A0A382U4Y5"/>
<gene>
    <name evidence="1" type="ORF">METZ01_LOCUS382220</name>
</gene>
<feature type="non-terminal residue" evidence="1">
    <location>
        <position position="158"/>
    </location>
</feature>
<organism evidence="1">
    <name type="scientific">marine metagenome</name>
    <dbReference type="NCBI Taxonomy" id="408172"/>
    <lineage>
        <taxon>unclassified sequences</taxon>
        <taxon>metagenomes</taxon>
        <taxon>ecological metagenomes</taxon>
    </lineage>
</organism>
<protein>
    <submittedName>
        <fullName evidence="1">Uncharacterized protein</fullName>
    </submittedName>
</protein>
<dbReference type="EMBL" id="UINC01141556">
    <property type="protein sequence ID" value="SVD29366.1"/>
    <property type="molecule type" value="Genomic_DNA"/>
</dbReference>
<reference evidence="1" key="1">
    <citation type="submission" date="2018-05" db="EMBL/GenBank/DDBJ databases">
        <authorList>
            <person name="Lanie J.A."/>
            <person name="Ng W.-L."/>
            <person name="Kazmierczak K.M."/>
            <person name="Andrzejewski T.M."/>
            <person name="Davidsen T.M."/>
            <person name="Wayne K.J."/>
            <person name="Tettelin H."/>
            <person name="Glass J.I."/>
            <person name="Rusch D."/>
            <person name="Podicherti R."/>
            <person name="Tsui H.-C.T."/>
            <person name="Winkler M.E."/>
        </authorList>
    </citation>
    <scope>NUCLEOTIDE SEQUENCE</scope>
</reference>
<name>A0A382U4Y5_9ZZZZ</name>
<evidence type="ECO:0000313" key="1">
    <source>
        <dbReference type="EMBL" id="SVD29366.1"/>
    </source>
</evidence>
<sequence>MRAKKKPADYKNIAKSVLALPDDDKYSFKNVKKWIKHSKDLVSEYKKIARSRVSSPQEKQKASNAAEHKKAYIRYMELYLKSGDWVSMFSGEDENQKVIPRCVTMAYYNDGTPKRSCGVFYPDINAVWTKDMDELDYRGEDGTVGYGNAPVRVYQSKL</sequence>
<proteinExistence type="predicted"/>
<accession>A0A382U4Y5</accession>